<dbReference type="InterPro" id="IPR006311">
    <property type="entry name" value="TAT_signal"/>
</dbReference>
<dbReference type="Gene3D" id="3.40.190.150">
    <property type="entry name" value="Bordetella uptake gene, domain 1"/>
    <property type="match status" value="1"/>
</dbReference>
<dbReference type="PIRSF" id="PIRSF017082">
    <property type="entry name" value="YflP"/>
    <property type="match status" value="1"/>
</dbReference>
<accession>A0ABY4S1H3</accession>
<dbReference type="InterPro" id="IPR042100">
    <property type="entry name" value="Bug_dom1"/>
</dbReference>
<dbReference type="PANTHER" id="PTHR42928:SF5">
    <property type="entry name" value="BLR1237 PROTEIN"/>
    <property type="match status" value="1"/>
</dbReference>
<protein>
    <submittedName>
        <fullName evidence="2">Tripartite tricarboxylate transporter substrate binding protein</fullName>
    </submittedName>
</protein>
<organism evidence="2 3">
    <name type="scientific">Aquincola tertiaricarbonis</name>
    <dbReference type="NCBI Taxonomy" id="391953"/>
    <lineage>
        <taxon>Bacteria</taxon>
        <taxon>Pseudomonadati</taxon>
        <taxon>Pseudomonadota</taxon>
        <taxon>Betaproteobacteria</taxon>
        <taxon>Burkholderiales</taxon>
        <taxon>Sphaerotilaceae</taxon>
        <taxon>Aquincola</taxon>
    </lineage>
</organism>
<proteinExistence type="inferred from homology"/>
<name>A0ABY4S1H3_AQUTE</name>
<dbReference type="Proteomes" id="UP001056201">
    <property type="component" value="Chromosome 1"/>
</dbReference>
<dbReference type="PANTHER" id="PTHR42928">
    <property type="entry name" value="TRICARBOXYLATE-BINDING PROTEIN"/>
    <property type="match status" value="1"/>
</dbReference>
<evidence type="ECO:0000313" key="3">
    <source>
        <dbReference type="Proteomes" id="UP001056201"/>
    </source>
</evidence>
<gene>
    <name evidence="2" type="ORF">MW290_10965</name>
</gene>
<sequence length="352" mass="35569">MPTDLNAAQLPQPAQPQAPRRRVLRTLAAGLLAPAAGSLWAPGAWAAGNGTAAAWPTRPLKLVVPFPPGGATDVVARTLGERLQARLGQPVVVDNKPGASTMIGADAVAKAPADGHTLLVSGSSTYSVVPALKPNLPYDPRKALALVGIVAKAPLVVVAGPATPARTLAELVALAKAKPGDLTYATFGPGSAPHLAGEMLAHEAGIQLLAVPYRGSAAASLAVVGGEVSFAIDTIASAGPQIQAGKLRALAVLSPQRALALPEVPTVAELKLPKAVFDGWYGVAAPAGTPPAVLSRLSAELAAVMALPEVRQKLQAASLEPVFIDSPSFTAKVAAEIDAYAAIGQRAGIVID</sequence>
<dbReference type="Pfam" id="PF03401">
    <property type="entry name" value="TctC"/>
    <property type="match status" value="1"/>
</dbReference>
<dbReference type="SUPFAM" id="SSF53850">
    <property type="entry name" value="Periplasmic binding protein-like II"/>
    <property type="match status" value="1"/>
</dbReference>
<dbReference type="Gene3D" id="3.40.190.10">
    <property type="entry name" value="Periplasmic binding protein-like II"/>
    <property type="match status" value="1"/>
</dbReference>
<evidence type="ECO:0000256" key="1">
    <source>
        <dbReference type="ARBA" id="ARBA00006987"/>
    </source>
</evidence>
<dbReference type="RefSeq" id="WP_250194693.1">
    <property type="nucleotide sequence ID" value="NZ_CP097635.1"/>
</dbReference>
<dbReference type="EMBL" id="CP097635">
    <property type="protein sequence ID" value="URI06430.1"/>
    <property type="molecule type" value="Genomic_DNA"/>
</dbReference>
<keyword evidence="3" id="KW-1185">Reference proteome</keyword>
<dbReference type="InterPro" id="IPR005064">
    <property type="entry name" value="BUG"/>
</dbReference>
<reference evidence="2" key="1">
    <citation type="submission" date="2022-05" db="EMBL/GenBank/DDBJ databases">
        <title>An RpoN-dependent PEP-CTERM gene is involved in floc formation of an Aquincola tertiaricarbonis strain.</title>
        <authorList>
            <person name="Qiu D."/>
            <person name="Xia M."/>
        </authorList>
    </citation>
    <scope>NUCLEOTIDE SEQUENCE</scope>
    <source>
        <strain evidence="2">RN12</strain>
    </source>
</reference>
<dbReference type="CDD" id="cd13578">
    <property type="entry name" value="PBP2_Bug27"/>
    <property type="match status" value="1"/>
</dbReference>
<comment type="similarity">
    <text evidence="1">Belongs to the UPF0065 (bug) family.</text>
</comment>
<evidence type="ECO:0000313" key="2">
    <source>
        <dbReference type="EMBL" id="URI06430.1"/>
    </source>
</evidence>
<dbReference type="PROSITE" id="PS51318">
    <property type="entry name" value="TAT"/>
    <property type="match status" value="1"/>
</dbReference>